<sequence>MKRQEHREPRIRASKPGERISIDFHDFEVGINGYTSCGIITCRESSLCWDYYFTNRYDENLLTMLKHFVQMLETMYDIKVRVIETDNELQKGNLTRGWITEKGIRVDESAPRTQQQNGSGERSGGVVKEKGLQWKTPYESFYSGIPNAQEDNQPRIGHMRVIGSKAFAMTDSAQQKSKRLQSRTNPKAWIGFLVGYNSQNIFRIWNPVTNKIYITRDVIFNEEEFFSANEEQMREITAEQTLEEIQSRLQALLNSEQLDQVMDPVQGPDEQEMTETSLENAVEELPTGEAEPEEGEAAE</sequence>
<dbReference type="InterPro" id="IPR001584">
    <property type="entry name" value="Integrase_cat-core"/>
</dbReference>
<dbReference type="SUPFAM" id="SSF53098">
    <property type="entry name" value="Ribonuclease H-like"/>
    <property type="match status" value="1"/>
</dbReference>
<proteinExistence type="predicted"/>
<keyword evidence="1" id="KW-0694">RNA-binding</keyword>
<feature type="domain" description="Integrase catalytic" evidence="3">
    <location>
        <begin position="12"/>
        <end position="130"/>
    </location>
</feature>
<dbReference type="InterPro" id="IPR012337">
    <property type="entry name" value="RNaseH-like_sf"/>
</dbReference>
<gene>
    <name evidence="4" type="ORF">FACUT_13596</name>
</gene>
<dbReference type="OrthoDB" id="5017987at2759"/>
<comment type="caution">
    <text evidence="4">The sequence shown here is derived from an EMBL/GenBank/DDBJ whole genome shotgun (WGS) entry which is preliminary data.</text>
</comment>
<dbReference type="Pfam" id="PF25597">
    <property type="entry name" value="SH3_retrovirus"/>
    <property type="match status" value="1"/>
</dbReference>
<dbReference type="InterPro" id="IPR057670">
    <property type="entry name" value="SH3_retrovirus"/>
</dbReference>
<feature type="region of interest" description="Disordered" evidence="2">
    <location>
        <begin position="256"/>
        <end position="299"/>
    </location>
</feature>
<dbReference type="GO" id="GO:0003723">
    <property type="term" value="F:RNA binding"/>
    <property type="evidence" value="ECO:0007669"/>
    <property type="project" value="UniProtKB-KW"/>
</dbReference>
<protein>
    <submittedName>
        <fullName evidence="4">Retrotransposon hobase</fullName>
    </submittedName>
</protein>
<evidence type="ECO:0000313" key="4">
    <source>
        <dbReference type="EMBL" id="KAF4415202.1"/>
    </source>
</evidence>
<dbReference type="PROSITE" id="PS50994">
    <property type="entry name" value="INTEGRASE"/>
    <property type="match status" value="1"/>
</dbReference>
<dbReference type="Proteomes" id="UP000536711">
    <property type="component" value="Unassembled WGS sequence"/>
</dbReference>
<feature type="region of interest" description="Disordered" evidence="2">
    <location>
        <begin position="105"/>
        <end position="126"/>
    </location>
</feature>
<feature type="compositionally biased region" description="Polar residues" evidence="2">
    <location>
        <begin position="111"/>
        <end position="120"/>
    </location>
</feature>
<dbReference type="GO" id="GO:0005634">
    <property type="term" value="C:nucleus"/>
    <property type="evidence" value="ECO:0007669"/>
    <property type="project" value="UniProtKB-ARBA"/>
</dbReference>
<dbReference type="GO" id="GO:0015074">
    <property type="term" value="P:DNA integration"/>
    <property type="evidence" value="ECO:0007669"/>
    <property type="project" value="InterPro"/>
</dbReference>
<evidence type="ECO:0000259" key="3">
    <source>
        <dbReference type="PROSITE" id="PS50994"/>
    </source>
</evidence>
<evidence type="ECO:0000256" key="1">
    <source>
        <dbReference type="ARBA" id="ARBA00022884"/>
    </source>
</evidence>
<feature type="compositionally biased region" description="Acidic residues" evidence="2">
    <location>
        <begin position="290"/>
        <end position="299"/>
    </location>
</feature>
<reference evidence="4 5" key="1">
    <citation type="submission" date="2020-01" db="EMBL/GenBank/DDBJ databases">
        <title>Identification and distribution of gene clusters putatively required for synthesis of sphingolipid metabolism inhibitors in phylogenetically diverse species of the filamentous fungus Fusarium.</title>
        <authorList>
            <person name="Kim H.-S."/>
            <person name="Busman M."/>
            <person name="Brown D.W."/>
            <person name="Divon H."/>
            <person name="Uhlig S."/>
            <person name="Proctor R.H."/>
        </authorList>
    </citation>
    <scope>NUCLEOTIDE SEQUENCE [LARGE SCALE GENOMIC DNA]</scope>
    <source>
        <strain evidence="4 5">NRRL 13308</strain>
    </source>
</reference>
<organism evidence="4 5">
    <name type="scientific">Fusarium acutatum</name>
    <dbReference type="NCBI Taxonomy" id="78861"/>
    <lineage>
        <taxon>Eukaryota</taxon>
        <taxon>Fungi</taxon>
        <taxon>Dikarya</taxon>
        <taxon>Ascomycota</taxon>
        <taxon>Pezizomycotina</taxon>
        <taxon>Sordariomycetes</taxon>
        <taxon>Hypocreomycetidae</taxon>
        <taxon>Hypocreales</taxon>
        <taxon>Nectriaceae</taxon>
        <taxon>Fusarium</taxon>
        <taxon>Fusarium fujikuroi species complex</taxon>
    </lineage>
</organism>
<feature type="non-terminal residue" evidence="4">
    <location>
        <position position="299"/>
    </location>
</feature>
<dbReference type="AlphaFoldDB" id="A0A8H4J8W6"/>
<dbReference type="Gene3D" id="3.30.420.10">
    <property type="entry name" value="Ribonuclease H-like superfamily/Ribonuclease H"/>
    <property type="match status" value="1"/>
</dbReference>
<dbReference type="EMBL" id="JAADJF010000591">
    <property type="protein sequence ID" value="KAF4415202.1"/>
    <property type="molecule type" value="Genomic_DNA"/>
</dbReference>
<name>A0A8H4J8W6_9HYPO</name>
<dbReference type="InterPro" id="IPR036397">
    <property type="entry name" value="RNaseH_sf"/>
</dbReference>
<evidence type="ECO:0000256" key="2">
    <source>
        <dbReference type="SAM" id="MobiDB-lite"/>
    </source>
</evidence>
<accession>A0A8H4J8W6</accession>
<evidence type="ECO:0000313" key="5">
    <source>
        <dbReference type="Proteomes" id="UP000536711"/>
    </source>
</evidence>
<keyword evidence="5" id="KW-1185">Reference proteome</keyword>